<comment type="caution">
    <text evidence="1">The sequence shown here is derived from an EMBL/GenBank/DDBJ whole genome shotgun (WGS) entry which is preliminary data.</text>
</comment>
<gene>
    <name evidence="1" type="ORF">MPC4_80156</name>
</gene>
<dbReference type="EMBL" id="CABFMQ020000142">
    <property type="protein sequence ID" value="VTZ52485.1"/>
    <property type="molecule type" value="Genomic_DNA"/>
</dbReference>
<reference evidence="1 2" key="1">
    <citation type="submission" date="2019-05" db="EMBL/GenBank/DDBJ databases">
        <authorList>
            <person name="Farhan Ul Haque M."/>
        </authorList>
    </citation>
    <scope>NUCLEOTIDE SEQUENCE [LARGE SCALE GENOMIC DNA]</scope>
    <source>
        <strain evidence="1">2</strain>
    </source>
</reference>
<dbReference type="Proteomes" id="UP000485880">
    <property type="component" value="Unassembled WGS sequence"/>
</dbReference>
<evidence type="ECO:0000313" key="1">
    <source>
        <dbReference type="EMBL" id="VTZ52485.1"/>
    </source>
</evidence>
<accession>A0A8B6MCT2</accession>
<protein>
    <submittedName>
        <fullName evidence="1">Mu-like prophage tail sheath protein gpL</fullName>
    </submittedName>
</protein>
<organism evidence="1 2">
    <name type="scientific">Methylocella tundrae</name>
    <dbReference type="NCBI Taxonomy" id="227605"/>
    <lineage>
        <taxon>Bacteria</taxon>
        <taxon>Pseudomonadati</taxon>
        <taxon>Pseudomonadota</taxon>
        <taxon>Alphaproteobacteria</taxon>
        <taxon>Hyphomicrobiales</taxon>
        <taxon>Beijerinckiaceae</taxon>
        <taxon>Methylocella</taxon>
    </lineage>
</organism>
<sequence length="504" mass="52673">MTNGVIFQYIPGTGLAAPGQFFEVNSGGQYQPATRIVLQGHATAAGSLALDTPTPVASQNDADAFAGPGSMLREMFRLAAANAPAQPIWIEAVADPGTPPAQWTLTVATLPAPGQGVIEICGRQIAIAVSTTDTTATVAASLGAAINAFYDTLTNAMLPLTATVATNVVTLLARHAGAIMNDVDIYNSTAPSNVLGATGVLTVAQPVLGTGTPTLSSALAALGDDPADFVVSPFSDAINLAAATIAFNDTSGRWAWSRQSYGHYWSVSTSAFSALTTLGLGLNDRHQLLIGRFPGSVTPSWEWVAGRAALESTWLSDVTTGNVSRNQTGRIVQGVRGPRSRSGLWNYSARNTLLNSGISTSTIDTSGNVMIDKTVTCYRVGTSGQPDTVFRDIQAIYQAAGGIQYIRAMLAVEQGQKAFAASNPGNLAAISTPSDIKGTFVHAYTDLVNRGVFQDADTFTRNLIVQANASNPARCDVLAPIERVNPLDILAVNATFYQAYPPGF</sequence>
<evidence type="ECO:0000313" key="2">
    <source>
        <dbReference type="Proteomes" id="UP000485880"/>
    </source>
</evidence>
<dbReference type="AlphaFoldDB" id="A0A8B6MCT2"/>
<proteinExistence type="predicted"/>
<keyword evidence="2" id="KW-1185">Reference proteome</keyword>
<name>A0A8B6MCT2_METTU</name>
<dbReference type="RefSeq" id="WP_174514056.1">
    <property type="nucleotide sequence ID" value="NZ_CABFMQ020000142.1"/>
</dbReference>